<dbReference type="InterPro" id="IPR002931">
    <property type="entry name" value="Transglutaminase-like"/>
</dbReference>
<keyword evidence="4" id="KW-1185">Reference proteome</keyword>
<evidence type="ECO:0000313" key="3">
    <source>
        <dbReference type="EMBL" id="UUD36968.1"/>
    </source>
</evidence>
<sequence>MKLKRLALFGLCAALAPITLSASGCNLLSNIRYIKEPEKEVEKIPSEEPNYSFKNKVIEYYQVTPEENEQDKKITTDLISKIVGDLDVDLSSVEKKWNNKSNQFKVAKKLKTVRDKLLEITPLVYDNMGLREGRFRANLIRYENFVNNYLTSYFIKPKKTNYVIKYFIQQFNNDKTHFITMCDMNEEYINNHLDEILTYLDGVERDLALTFDKEDALIIDEEYLSNLNFLTHIYSTNYAVRNKIKEFRQKLLYTGVGHINDVIVSKTDAKDFPNVIQDIIYDFTGGSNYFNDITSVSVIHKNQGGKYLLSINGPLDYRTNTPEEQIAVNELIIAVIPNIISKKMTDRQKIEAVHNWITTATEYAEKDEINNNDLEDEIRSTYRFVTKEKVVCEGYARMFSKFMLFLNIDTWYITGKTYSERWDRWSNHAWNMVKIDGEYLFVDVTWDDPSLNPTIDVDSIHHKSITAYSRKYLLKDWDTFSEKGTARKIDDSYYSFKKYRDSKDKPYISLPNKE</sequence>
<feature type="domain" description="Transglutaminase-like" evidence="2">
    <location>
        <begin position="337"/>
        <end position="443"/>
    </location>
</feature>
<keyword evidence="1" id="KW-0732">Signal</keyword>
<proteinExistence type="predicted"/>
<protein>
    <recommendedName>
        <fullName evidence="2">Transglutaminase-like domain-containing protein</fullName>
    </recommendedName>
</protein>
<organism evidence="3 4">
    <name type="scientific">Mycoplasmopsis equigenitalium</name>
    <dbReference type="NCBI Taxonomy" id="114883"/>
    <lineage>
        <taxon>Bacteria</taxon>
        <taxon>Bacillati</taxon>
        <taxon>Mycoplasmatota</taxon>
        <taxon>Mycoplasmoidales</taxon>
        <taxon>Metamycoplasmataceae</taxon>
        <taxon>Mycoplasmopsis</taxon>
    </lineage>
</organism>
<dbReference type="PANTHER" id="PTHR46333">
    <property type="entry name" value="CYTOKINESIS PROTEIN 3"/>
    <property type="match status" value="1"/>
</dbReference>
<dbReference type="EMBL" id="CP101808">
    <property type="protein sequence ID" value="UUD36968.1"/>
    <property type="molecule type" value="Genomic_DNA"/>
</dbReference>
<reference evidence="3" key="1">
    <citation type="submission" date="2022-07" db="EMBL/GenBank/DDBJ databases">
        <title>Complete genome of Mycoplasma equigenitalium type strain T37.</title>
        <authorList>
            <person name="Spergser J."/>
        </authorList>
    </citation>
    <scope>NUCLEOTIDE SEQUENCE</scope>
    <source>
        <strain evidence="3">T37</strain>
    </source>
</reference>
<feature type="signal peptide" evidence="1">
    <location>
        <begin position="1"/>
        <end position="22"/>
    </location>
</feature>
<evidence type="ECO:0000313" key="4">
    <source>
        <dbReference type="Proteomes" id="UP001059576"/>
    </source>
</evidence>
<evidence type="ECO:0000259" key="2">
    <source>
        <dbReference type="Pfam" id="PF01841"/>
    </source>
</evidence>
<name>A0ABY5J5K7_9BACT</name>
<dbReference type="Pfam" id="PF01841">
    <property type="entry name" value="Transglut_core"/>
    <property type="match status" value="1"/>
</dbReference>
<dbReference type="InterPro" id="IPR052557">
    <property type="entry name" value="CAP/Cytokinesis_protein"/>
</dbReference>
<dbReference type="PROSITE" id="PS51257">
    <property type="entry name" value="PROKAR_LIPOPROTEIN"/>
    <property type="match status" value="1"/>
</dbReference>
<dbReference type="SUPFAM" id="SSF54001">
    <property type="entry name" value="Cysteine proteinases"/>
    <property type="match status" value="1"/>
</dbReference>
<evidence type="ECO:0000256" key="1">
    <source>
        <dbReference type="SAM" id="SignalP"/>
    </source>
</evidence>
<gene>
    <name evidence="3" type="ORF">NPA09_00075</name>
</gene>
<dbReference type="InterPro" id="IPR038765">
    <property type="entry name" value="Papain-like_cys_pep_sf"/>
</dbReference>
<dbReference type="Proteomes" id="UP001059576">
    <property type="component" value="Chromosome"/>
</dbReference>
<dbReference type="RefSeq" id="WP_129722657.1">
    <property type="nucleotide sequence ID" value="NZ_CP101808.1"/>
</dbReference>
<accession>A0ABY5J5K7</accession>
<feature type="chain" id="PRO_5046643455" description="Transglutaminase-like domain-containing protein" evidence="1">
    <location>
        <begin position="23"/>
        <end position="514"/>
    </location>
</feature>
<dbReference type="Gene3D" id="3.10.620.30">
    <property type="match status" value="1"/>
</dbReference>
<dbReference type="PANTHER" id="PTHR46333:SF2">
    <property type="entry name" value="CYTOKINESIS PROTEIN 3"/>
    <property type="match status" value="1"/>
</dbReference>